<evidence type="ECO:0000313" key="4">
    <source>
        <dbReference type="EMBL" id="QBX33664.1"/>
    </source>
</evidence>
<proteinExistence type="inferred from homology"/>
<dbReference type="InterPro" id="IPR051910">
    <property type="entry name" value="ComF/GntX_DNA_util-trans"/>
</dbReference>
<evidence type="ECO:0000313" key="5">
    <source>
        <dbReference type="Proteomes" id="UP000296374"/>
    </source>
</evidence>
<dbReference type="Gene3D" id="3.40.50.2020">
    <property type="match status" value="1"/>
</dbReference>
<dbReference type="Pfam" id="PF00156">
    <property type="entry name" value="Pribosyltran"/>
    <property type="match status" value="1"/>
</dbReference>
<dbReference type="InterPro" id="IPR000836">
    <property type="entry name" value="PRTase_dom"/>
</dbReference>
<dbReference type="SUPFAM" id="SSF53271">
    <property type="entry name" value="PRTase-like"/>
    <property type="match status" value="1"/>
</dbReference>
<organism evidence="4 5">
    <name type="scientific">Paracoccus liaowanqingii</name>
    <dbReference type="NCBI Taxonomy" id="2560053"/>
    <lineage>
        <taxon>Bacteria</taxon>
        <taxon>Pseudomonadati</taxon>
        <taxon>Pseudomonadota</taxon>
        <taxon>Alphaproteobacteria</taxon>
        <taxon>Rhodobacterales</taxon>
        <taxon>Paracoccaceae</taxon>
        <taxon>Paracoccus</taxon>
    </lineage>
</organism>
<dbReference type="KEGG" id="plia:E4191_02210"/>
<feature type="domain" description="Double zinc ribbon" evidence="3">
    <location>
        <begin position="5"/>
        <end position="70"/>
    </location>
</feature>
<reference evidence="5" key="1">
    <citation type="submission" date="2019-03" db="EMBL/GenBank/DDBJ databases">
        <authorList>
            <person name="Li J."/>
        </authorList>
    </citation>
    <scope>NUCLEOTIDE SEQUENCE [LARGE SCALE GENOMIC DNA]</scope>
    <source>
        <strain evidence="5">2251</strain>
    </source>
</reference>
<dbReference type="RefSeq" id="WP_135311961.1">
    <property type="nucleotide sequence ID" value="NZ_CP038439.1"/>
</dbReference>
<dbReference type="Proteomes" id="UP000296374">
    <property type="component" value="Chromosome"/>
</dbReference>
<evidence type="ECO:0000259" key="3">
    <source>
        <dbReference type="Pfam" id="PF18912"/>
    </source>
</evidence>
<gene>
    <name evidence="4" type="ORF">E4191_02210</name>
</gene>
<accession>A0A4P7HHZ5</accession>
<evidence type="ECO:0000256" key="1">
    <source>
        <dbReference type="ARBA" id="ARBA00008007"/>
    </source>
</evidence>
<dbReference type="InterPro" id="IPR044005">
    <property type="entry name" value="DZR_2"/>
</dbReference>
<dbReference type="PANTHER" id="PTHR47505:SF1">
    <property type="entry name" value="DNA UTILIZATION PROTEIN YHGH"/>
    <property type="match status" value="1"/>
</dbReference>
<sequence>MKAALTLLYPAQCLACGAGVADGGAGAVHLCAACWPDAAFITGACCDCCGVPLPDDGTGGAQVLVCDDCLSAVRPWTRGRAALVYAGTARRLILALKHGDRLDLAPPLAGWLARAARPLAQPGMIVAPVPLHLRRLARRKYNQSAQLSGRVARLLGLDHRADLLNRLRHTPAQDHHTVADRFANLDGALAVNLRRAGDVAGRPVLLVDDVMASGATIHAAALALLAAGAGPVSVAVLARAVKDP</sequence>
<name>A0A4P7HHZ5_9RHOB</name>
<dbReference type="EMBL" id="CP038439">
    <property type="protein sequence ID" value="QBX33664.1"/>
    <property type="molecule type" value="Genomic_DNA"/>
</dbReference>
<feature type="domain" description="Phosphoribosyltransferase" evidence="2">
    <location>
        <begin position="146"/>
        <end position="239"/>
    </location>
</feature>
<dbReference type="PANTHER" id="PTHR47505">
    <property type="entry name" value="DNA UTILIZATION PROTEIN YHGH"/>
    <property type="match status" value="1"/>
</dbReference>
<comment type="similarity">
    <text evidence="1">Belongs to the ComF/GntX family.</text>
</comment>
<evidence type="ECO:0000259" key="2">
    <source>
        <dbReference type="Pfam" id="PF00156"/>
    </source>
</evidence>
<dbReference type="AlphaFoldDB" id="A0A4P7HHZ5"/>
<dbReference type="Pfam" id="PF18912">
    <property type="entry name" value="DZR_2"/>
    <property type="match status" value="1"/>
</dbReference>
<dbReference type="InterPro" id="IPR029057">
    <property type="entry name" value="PRTase-like"/>
</dbReference>
<protein>
    <submittedName>
        <fullName evidence="4">ComF family protein</fullName>
    </submittedName>
</protein>